<name>A0AAD4MR16_9BILA</name>
<keyword evidence="3" id="KW-1185">Reference proteome</keyword>
<organism evidence="2 3">
    <name type="scientific">Ditylenchus destructor</name>
    <dbReference type="NCBI Taxonomy" id="166010"/>
    <lineage>
        <taxon>Eukaryota</taxon>
        <taxon>Metazoa</taxon>
        <taxon>Ecdysozoa</taxon>
        <taxon>Nematoda</taxon>
        <taxon>Chromadorea</taxon>
        <taxon>Rhabditida</taxon>
        <taxon>Tylenchina</taxon>
        <taxon>Tylenchomorpha</taxon>
        <taxon>Sphaerularioidea</taxon>
        <taxon>Anguinidae</taxon>
        <taxon>Anguininae</taxon>
        <taxon>Ditylenchus</taxon>
    </lineage>
</organism>
<accession>A0AAD4MR16</accession>
<feature type="signal peptide" evidence="1">
    <location>
        <begin position="1"/>
        <end position="19"/>
    </location>
</feature>
<sequence length="173" mass="20143">MLTIALILFFATTLPTADLEFVHRVLGVNNGIVGVNISTLLTKYKDANFAPFRGSCRWHNQALTPLYCKPQCPGNLQTDYDPHVEGFWTASAYYRSTFGWPCYYGKNCVFWDERNDRFLVMSDETMIFGENCDRIEIFTYKARAHRNHTLGLIKFWDRDESEVESVWIKVSQF</sequence>
<proteinExistence type="predicted"/>
<comment type="caution">
    <text evidence="2">The sequence shown here is derived from an EMBL/GenBank/DDBJ whole genome shotgun (WGS) entry which is preliminary data.</text>
</comment>
<evidence type="ECO:0000256" key="1">
    <source>
        <dbReference type="SAM" id="SignalP"/>
    </source>
</evidence>
<protein>
    <submittedName>
        <fullName evidence="2">Uncharacterized protein</fullName>
    </submittedName>
</protein>
<gene>
    <name evidence="2" type="ORF">DdX_17943</name>
</gene>
<dbReference type="Proteomes" id="UP001201812">
    <property type="component" value="Unassembled WGS sequence"/>
</dbReference>
<dbReference type="EMBL" id="JAKKPZ010000221">
    <property type="protein sequence ID" value="KAI1698381.1"/>
    <property type="molecule type" value="Genomic_DNA"/>
</dbReference>
<evidence type="ECO:0000313" key="2">
    <source>
        <dbReference type="EMBL" id="KAI1698381.1"/>
    </source>
</evidence>
<feature type="chain" id="PRO_5042147612" evidence="1">
    <location>
        <begin position="20"/>
        <end position="173"/>
    </location>
</feature>
<keyword evidence="1" id="KW-0732">Signal</keyword>
<reference evidence="2" key="1">
    <citation type="submission" date="2022-01" db="EMBL/GenBank/DDBJ databases">
        <title>Genome Sequence Resource for Two Populations of Ditylenchus destructor, the Migratory Endoparasitic Phytonematode.</title>
        <authorList>
            <person name="Zhang H."/>
            <person name="Lin R."/>
            <person name="Xie B."/>
        </authorList>
    </citation>
    <scope>NUCLEOTIDE SEQUENCE</scope>
    <source>
        <strain evidence="2">BazhouSP</strain>
    </source>
</reference>
<dbReference type="AlphaFoldDB" id="A0AAD4MR16"/>
<evidence type="ECO:0000313" key="3">
    <source>
        <dbReference type="Proteomes" id="UP001201812"/>
    </source>
</evidence>